<dbReference type="AlphaFoldDB" id="A0A022RJB8"/>
<evidence type="ECO:0000256" key="6">
    <source>
        <dbReference type="RuleBase" id="RU367044"/>
    </source>
</evidence>
<keyword evidence="3 6" id="KW-0713">Self-incompatibility</keyword>
<protein>
    <recommendedName>
        <fullName evidence="6">S-protein homolog</fullName>
    </recommendedName>
</protein>
<evidence type="ECO:0000313" key="7">
    <source>
        <dbReference type="EMBL" id="EYU39848.1"/>
    </source>
</evidence>
<dbReference type="GO" id="GO:0060320">
    <property type="term" value="P:rejection of self pollen"/>
    <property type="evidence" value="ECO:0007669"/>
    <property type="project" value="UniProtKB-KW"/>
</dbReference>
<gene>
    <name evidence="7" type="ORF">MIMGU_mgv1a017653mg</name>
</gene>
<sequence>MAKYFLVFFILYACYFREGKSCFPIPRVHVYISNEFSQSSDSLLVHCKSDDDDLGTHSLTVHQDFHFDFCVKPFRTLFYCYLTCGKRTASFDVYNAKWTSIPCQSHKNCAYVANEN</sequence>
<comment type="subcellular location">
    <subcellularLocation>
        <location evidence="1 6">Secreted</location>
    </subcellularLocation>
</comment>
<dbReference type="Pfam" id="PF05938">
    <property type="entry name" value="Self-incomp_S1"/>
    <property type="match status" value="1"/>
</dbReference>
<feature type="non-terminal residue" evidence="7">
    <location>
        <position position="116"/>
    </location>
</feature>
<reference evidence="7 8" key="1">
    <citation type="journal article" date="2013" name="Proc. Natl. Acad. Sci. U.S.A.">
        <title>Fine-scale variation in meiotic recombination in Mimulus inferred from population shotgun sequencing.</title>
        <authorList>
            <person name="Hellsten U."/>
            <person name="Wright K.M."/>
            <person name="Jenkins J."/>
            <person name="Shu S."/>
            <person name="Yuan Y."/>
            <person name="Wessler S.R."/>
            <person name="Schmutz J."/>
            <person name="Willis J.H."/>
            <person name="Rokhsar D.S."/>
        </authorList>
    </citation>
    <scope>NUCLEOTIDE SEQUENCE [LARGE SCALE GENOMIC DNA]</scope>
    <source>
        <strain evidence="8">cv. DUN x IM62</strain>
    </source>
</reference>
<feature type="signal peptide" evidence="6">
    <location>
        <begin position="1"/>
        <end position="21"/>
    </location>
</feature>
<feature type="chain" id="PRO_5025086717" description="S-protein homolog" evidence="6">
    <location>
        <begin position="22"/>
        <end position="116"/>
    </location>
</feature>
<evidence type="ECO:0000256" key="5">
    <source>
        <dbReference type="ARBA" id="ARBA00022729"/>
    </source>
</evidence>
<keyword evidence="4 6" id="KW-0964">Secreted</keyword>
<dbReference type="InterPro" id="IPR010264">
    <property type="entry name" value="Self-incomp_S1"/>
</dbReference>
<dbReference type="PANTHER" id="PTHR31232:SF61">
    <property type="entry name" value="S-PROTEIN HOMOLOG"/>
    <property type="match status" value="1"/>
</dbReference>
<comment type="similarity">
    <text evidence="2 6">Belongs to the plant self-incompatibility (S1) protein family.</text>
</comment>
<evidence type="ECO:0000313" key="8">
    <source>
        <dbReference type="Proteomes" id="UP000030748"/>
    </source>
</evidence>
<dbReference type="GO" id="GO:0005576">
    <property type="term" value="C:extracellular region"/>
    <property type="evidence" value="ECO:0007669"/>
    <property type="project" value="UniProtKB-SubCell"/>
</dbReference>
<name>A0A022RJB8_ERYGU</name>
<evidence type="ECO:0000256" key="4">
    <source>
        <dbReference type="ARBA" id="ARBA00022525"/>
    </source>
</evidence>
<evidence type="ECO:0000256" key="1">
    <source>
        <dbReference type="ARBA" id="ARBA00004613"/>
    </source>
</evidence>
<evidence type="ECO:0000256" key="3">
    <source>
        <dbReference type="ARBA" id="ARBA00022471"/>
    </source>
</evidence>
<keyword evidence="5 6" id="KW-0732">Signal</keyword>
<organism evidence="7 8">
    <name type="scientific">Erythranthe guttata</name>
    <name type="common">Yellow monkey flower</name>
    <name type="synonym">Mimulus guttatus</name>
    <dbReference type="NCBI Taxonomy" id="4155"/>
    <lineage>
        <taxon>Eukaryota</taxon>
        <taxon>Viridiplantae</taxon>
        <taxon>Streptophyta</taxon>
        <taxon>Embryophyta</taxon>
        <taxon>Tracheophyta</taxon>
        <taxon>Spermatophyta</taxon>
        <taxon>Magnoliopsida</taxon>
        <taxon>eudicotyledons</taxon>
        <taxon>Gunneridae</taxon>
        <taxon>Pentapetalae</taxon>
        <taxon>asterids</taxon>
        <taxon>lamiids</taxon>
        <taxon>Lamiales</taxon>
        <taxon>Phrymaceae</taxon>
        <taxon>Erythranthe</taxon>
    </lineage>
</organism>
<keyword evidence="8" id="KW-1185">Reference proteome</keyword>
<evidence type="ECO:0000256" key="2">
    <source>
        <dbReference type="ARBA" id="ARBA00005581"/>
    </source>
</evidence>
<dbReference type="PANTHER" id="PTHR31232">
    <property type="match status" value="1"/>
</dbReference>
<dbReference type="Proteomes" id="UP000030748">
    <property type="component" value="Unassembled WGS sequence"/>
</dbReference>
<accession>A0A022RJB8</accession>
<dbReference type="EMBL" id="KI630443">
    <property type="protein sequence ID" value="EYU39848.1"/>
    <property type="molecule type" value="Genomic_DNA"/>
</dbReference>
<proteinExistence type="inferred from homology"/>